<comment type="caution">
    <text evidence="2">The sequence shown here is derived from an EMBL/GenBank/DDBJ whole genome shotgun (WGS) entry which is preliminary data.</text>
</comment>
<feature type="compositionally biased region" description="Basic and acidic residues" evidence="1">
    <location>
        <begin position="14"/>
        <end position="30"/>
    </location>
</feature>
<dbReference type="Proteomes" id="UP001328107">
    <property type="component" value="Unassembled WGS sequence"/>
</dbReference>
<dbReference type="AlphaFoldDB" id="A0AAN5C8L5"/>
<protein>
    <submittedName>
        <fullName evidence="2">Uncharacterized protein</fullName>
    </submittedName>
</protein>
<feature type="compositionally biased region" description="Basic residues" evidence="1">
    <location>
        <begin position="1"/>
        <end position="13"/>
    </location>
</feature>
<dbReference type="EMBL" id="BTRK01000001">
    <property type="protein sequence ID" value="GMR32914.1"/>
    <property type="molecule type" value="Genomic_DNA"/>
</dbReference>
<feature type="region of interest" description="Disordered" evidence="1">
    <location>
        <begin position="1"/>
        <end position="45"/>
    </location>
</feature>
<gene>
    <name evidence="2" type="ORF">PMAYCL1PPCAC_03109</name>
</gene>
<accession>A0AAN5C8L5</accession>
<evidence type="ECO:0000313" key="2">
    <source>
        <dbReference type="EMBL" id="GMR32914.1"/>
    </source>
</evidence>
<sequence length="128" mass="15468">ERKKKKGVRMKNGKRTEGRKEEETKMGKGVEKKKRRREEKNEYEQEDDDVIIIDDEEVKKEKRKKMVEEEMKEIDKDFGAWKKKVFDRQVRILSQDKSTADDALWLVVCAELFMKVLHNNYRLEKSFV</sequence>
<name>A0AAN5C8L5_9BILA</name>
<evidence type="ECO:0000256" key="1">
    <source>
        <dbReference type="SAM" id="MobiDB-lite"/>
    </source>
</evidence>
<keyword evidence="3" id="KW-1185">Reference proteome</keyword>
<evidence type="ECO:0000313" key="3">
    <source>
        <dbReference type="Proteomes" id="UP001328107"/>
    </source>
</evidence>
<reference evidence="3" key="1">
    <citation type="submission" date="2022-10" db="EMBL/GenBank/DDBJ databases">
        <title>Genome assembly of Pristionchus species.</title>
        <authorList>
            <person name="Yoshida K."/>
            <person name="Sommer R.J."/>
        </authorList>
    </citation>
    <scope>NUCLEOTIDE SEQUENCE [LARGE SCALE GENOMIC DNA]</scope>
    <source>
        <strain evidence="3">RS5460</strain>
    </source>
</reference>
<proteinExistence type="predicted"/>
<feature type="non-terminal residue" evidence="2">
    <location>
        <position position="1"/>
    </location>
</feature>
<organism evidence="2 3">
    <name type="scientific">Pristionchus mayeri</name>
    <dbReference type="NCBI Taxonomy" id="1317129"/>
    <lineage>
        <taxon>Eukaryota</taxon>
        <taxon>Metazoa</taxon>
        <taxon>Ecdysozoa</taxon>
        <taxon>Nematoda</taxon>
        <taxon>Chromadorea</taxon>
        <taxon>Rhabditida</taxon>
        <taxon>Rhabditina</taxon>
        <taxon>Diplogasteromorpha</taxon>
        <taxon>Diplogasteroidea</taxon>
        <taxon>Neodiplogasteridae</taxon>
        <taxon>Pristionchus</taxon>
    </lineage>
</organism>